<dbReference type="Proteomes" id="UP000565441">
    <property type="component" value="Unassembled WGS sequence"/>
</dbReference>
<dbReference type="InterPro" id="IPR051593">
    <property type="entry name" value="Ergosterol_Biosynth_ERG27"/>
</dbReference>
<dbReference type="AlphaFoldDB" id="A0A8H5H4M5"/>
<gene>
    <name evidence="1" type="ORF">D9615_007245</name>
</gene>
<dbReference type="GO" id="GO:0005811">
    <property type="term" value="C:lipid droplet"/>
    <property type="evidence" value="ECO:0007669"/>
    <property type="project" value="TreeGrafter"/>
</dbReference>
<evidence type="ECO:0000313" key="1">
    <source>
        <dbReference type="EMBL" id="KAF5376876.1"/>
    </source>
</evidence>
<protein>
    <submittedName>
        <fullName evidence="1">Uncharacterized protein</fullName>
    </submittedName>
</protein>
<proteinExistence type="predicted"/>
<dbReference type="PANTHER" id="PTHR43647">
    <property type="entry name" value="DEHYDROGENASE"/>
    <property type="match status" value="1"/>
</dbReference>
<dbReference type="InterPro" id="IPR036291">
    <property type="entry name" value="NAD(P)-bd_dom_sf"/>
</dbReference>
<organism evidence="1 2">
    <name type="scientific">Tricholomella constricta</name>
    <dbReference type="NCBI Taxonomy" id="117010"/>
    <lineage>
        <taxon>Eukaryota</taxon>
        <taxon>Fungi</taxon>
        <taxon>Dikarya</taxon>
        <taxon>Basidiomycota</taxon>
        <taxon>Agaricomycotina</taxon>
        <taxon>Agaricomycetes</taxon>
        <taxon>Agaricomycetidae</taxon>
        <taxon>Agaricales</taxon>
        <taxon>Tricholomatineae</taxon>
        <taxon>Lyophyllaceae</taxon>
        <taxon>Tricholomella</taxon>
    </lineage>
</organism>
<evidence type="ECO:0000313" key="2">
    <source>
        <dbReference type="Proteomes" id="UP000565441"/>
    </source>
</evidence>
<dbReference type="EMBL" id="JAACJP010000026">
    <property type="protein sequence ID" value="KAF5376876.1"/>
    <property type="molecule type" value="Genomic_DNA"/>
</dbReference>
<sequence>MSGGTVVVTGANGTLGLAFIASALKDFPIHHLILTVRNPSQKDINTAKLHALLSKIPDARYTIHTLDLSTLAAVRTFATLITTQITNGELPIAAIICNAFAWSLTSGLKFTPDGSMDKTNGRIIGMSSDSHDPGLNALEVFPPAIPADIEELAKPPPDAPRGEVGRGFQRYGVSKLCVVMYTDPALKGITAIALDPGGLPDSRAMSNDTPVAWGILMKYFLNPLQPVLKFAVPTLRKSGAAEKDLVQLGLGEVYRGANGYYIMSKPGKSSADSYDEAKCARLWERSVVWSGIEPAGTVGVMPVLSRSPYMNFRK</sequence>
<accession>A0A8H5H4M5</accession>
<dbReference type="OrthoDB" id="542013at2759"/>
<dbReference type="PANTHER" id="PTHR43647:SF4">
    <property type="entry name" value="KETOREDUCTASE (KR) DOMAIN-CONTAINING PROTEIN"/>
    <property type="match status" value="1"/>
</dbReference>
<dbReference type="GO" id="GO:0005789">
    <property type="term" value="C:endoplasmic reticulum membrane"/>
    <property type="evidence" value="ECO:0007669"/>
    <property type="project" value="TreeGrafter"/>
</dbReference>
<keyword evidence="2" id="KW-1185">Reference proteome</keyword>
<dbReference type="GO" id="GO:0000253">
    <property type="term" value="F:3-beta-hydroxysteroid 3-dehydrogenase (NADP+) activity"/>
    <property type="evidence" value="ECO:0007669"/>
    <property type="project" value="TreeGrafter"/>
</dbReference>
<dbReference type="Gene3D" id="3.40.50.720">
    <property type="entry name" value="NAD(P)-binding Rossmann-like Domain"/>
    <property type="match status" value="2"/>
</dbReference>
<comment type="caution">
    <text evidence="1">The sequence shown here is derived from an EMBL/GenBank/DDBJ whole genome shotgun (WGS) entry which is preliminary data.</text>
</comment>
<dbReference type="SUPFAM" id="SSF51735">
    <property type="entry name" value="NAD(P)-binding Rossmann-fold domains"/>
    <property type="match status" value="1"/>
</dbReference>
<dbReference type="GO" id="GO:0005741">
    <property type="term" value="C:mitochondrial outer membrane"/>
    <property type="evidence" value="ECO:0007669"/>
    <property type="project" value="TreeGrafter"/>
</dbReference>
<reference evidence="1 2" key="1">
    <citation type="journal article" date="2020" name="ISME J.">
        <title>Uncovering the hidden diversity of litter-decomposition mechanisms in mushroom-forming fungi.</title>
        <authorList>
            <person name="Floudas D."/>
            <person name="Bentzer J."/>
            <person name="Ahren D."/>
            <person name="Johansson T."/>
            <person name="Persson P."/>
            <person name="Tunlid A."/>
        </authorList>
    </citation>
    <scope>NUCLEOTIDE SEQUENCE [LARGE SCALE GENOMIC DNA]</scope>
    <source>
        <strain evidence="1 2">CBS 661.87</strain>
    </source>
</reference>
<name>A0A8H5H4M5_9AGAR</name>